<comment type="similarity">
    <text evidence="2">Belongs to the peptidase S1 family. CLIP subfamily.</text>
</comment>
<dbReference type="SUPFAM" id="SSF50494">
    <property type="entry name" value="Trypsin-like serine proteases"/>
    <property type="match status" value="6"/>
</dbReference>
<dbReference type="GO" id="GO:0006508">
    <property type="term" value="P:proteolysis"/>
    <property type="evidence" value="ECO:0007669"/>
    <property type="project" value="UniProtKB-KW"/>
</dbReference>
<dbReference type="PROSITE" id="PS00134">
    <property type="entry name" value="TRYPSIN_HIS"/>
    <property type="match status" value="1"/>
</dbReference>
<dbReference type="InterPro" id="IPR043504">
    <property type="entry name" value="Peptidase_S1_PA_chymotrypsin"/>
</dbReference>
<accession>A0A182PJK4</accession>
<dbReference type="VEuPathDB" id="VectorBase:AEPI007118"/>
<keyword evidence="3" id="KW-0378">Hydrolase</keyword>
<feature type="domain" description="Peptidase S1" evidence="4">
    <location>
        <begin position="910"/>
        <end position="1124"/>
    </location>
</feature>
<feature type="domain" description="Peptidase S1" evidence="4">
    <location>
        <begin position="307"/>
        <end position="549"/>
    </location>
</feature>
<evidence type="ECO:0000256" key="3">
    <source>
        <dbReference type="RuleBase" id="RU363034"/>
    </source>
</evidence>
<dbReference type="InterPro" id="IPR001254">
    <property type="entry name" value="Trypsin_dom"/>
</dbReference>
<organism evidence="5 6">
    <name type="scientific">Anopheles epiroticus</name>
    <dbReference type="NCBI Taxonomy" id="199890"/>
    <lineage>
        <taxon>Eukaryota</taxon>
        <taxon>Metazoa</taxon>
        <taxon>Ecdysozoa</taxon>
        <taxon>Arthropoda</taxon>
        <taxon>Hexapoda</taxon>
        <taxon>Insecta</taxon>
        <taxon>Pterygota</taxon>
        <taxon>Neoptera</taxon>
        <taxon>Endopterygota</taxon>
        <taxon>Diptera</taxon>
        <taxon>Nematocera</taxon>
        <taxon>Culicoidea</taxon>
        <taxon>Culicidae</taxon>
        <taxon>Anophelinae</taxon>
        <taxon>Anopheles</taxon>
    </lineage>
</organism>
<evidence type="ECO:0000256" key="1">
    <source>
        <dbReference type="ARBA" id="ARBA00023157"/>
    </source>
</evidence>
<proteinExistence type="inferred from homology"/>
<protein>
    <recommendedName>
        <fullName evidence="4">Peptidase S1 domain-containing protein</fullName>
    </recommendedName>
</protein>
<dbReference type="PROSITE" id="PS50240">
    <property type="entry name" value="TRYPSIN_DOM"/>
    <property type="match status" value="6"/>
</dbReference>
<keyword evidence="1" id="KW-1015">Disulfide bond</keyword>
<dbReference type="PROSITE" id="PS00135">
    <property type="entry name" value="TRYPSIN_SER"/>
    <property type="match status" value="2"/>
</dbReference>
<name>A0A182PJK4_9DIPT</name>
<dbReference type="SMART" id="SM00020">
    <property type="entry name" value="Tryp_SPc"/>
    <property type="match status" value="3"/>
</dbReference>
<dbReference type="InterPro" id="IPR033116">
    <property type="entry name" value="TRYPSIN_SER"/>
</dbReference>
<feature type="domain" description="Peptidase S1" evidence="4">
    <location>
        <begin position="1172"/>
        <end position="1408"/>
    </location>
</feature>
<evidence type="ECO:0000256" key="2">
    <source>
        <dbReference type="ARBA" id="ARBA00024195"/>
    </source>
</evidence>
<dbReference type="STRING" id="199890.A0A182PJK4"/>
<dbReference type="CDD" id="cd00190">
    <property type="entry name" value="Tryp_SPc"/>
    <property type="match status" value="2"/>
</dbReference>
<evidence type="ECO:0000313" key="6">
    <source>
        <dbReference type="Proteomes" id="UP000075885"/>
    </source>
</evidence>
<dbReference type="PRINTS" id="PR00722">
    <property type="entry name" value="CHYMOTRYPSIN"/>
</dbReference>
<feature type="domain" description="Peptidase S1" evidence="4">
    <location>
        <begin position="1524"/>
        <end position="1737"/>
    </location>
</feature>
<keyword evidence="3" id="KW-0720">Serine protease</keyword>
<dbReference type="PANTHER" id="PTHR24260">
    <property type="match status" value="1"/>
</dbReference>
<reference evidence="6" key="1">
    <citation type="submission" date="2013-03" db="EMBL/GenBank/DDBJ databases">
        <title>The Genome Sequence of Anopheles epiroticus epiroticus2.</title>
        <authorList>
            <consortium name="The Broad Institute Genomics Platform"/>
            <person name="Neafsey D.E."/>
            <person name="Howell P."/>
            <person name="Walker B."/>
            <person name="Young S.K."/>
            <person name="Zeng Q."/>
            <person name="Gargeya S."/>
            <person name="Fitzgerald M."/>
            <person name="Haas B."/>
            <person name="Abouelleil A."/>
            <person name="Allen A.W."/>
            <person name="Alvarado L."/>
            <person name="Arachchi H.M."/>
            <person name="Berlin A.M."/>
            <person name="Chapman S.B."/>
            <person name="Gainer-Dewar J."/>
            <person name="Goldberg J."/>
            <person name="Griggs A."/>
            <person name="Gujja S."/>
            <person name="Hansen M."/>
            <person name="Howarth C."/>
            <person name="Imamovic A."/>
            <person name="Ireland A."/>
            <person name="Larimer J."/>
            <person name="McCowan C."/>
            <person name="Murphy C."/>
            <person name="Pearson M."/>
            <person name="Poon T.W."/>
            <person name="Priest M."/>
            <person name="Roberts A."/>
            <person name="Saif S."/>
            <person name="Shea T."/>
            <person name="Sisk P."/>
            <person name="Sykes S."/>
            <person name="Wortman J."/>
            <person name="Nusbaum C."/>
            <person name="Birren B."/>
        </authorList>
    </citation>
    <scope>NUCLEOTIDE SEQUENCE [LARGE SCALE GENOMIC DNA]</scope>
    <source>
        <strain evidence="6">Epiroticus2</strain>
    </source>
</reference>
<dbReference type="InterPro" id="IPR018114">
    <property type="entry name" value="TRYPSIN_HIS"/>
</dbReference>
<dbReference type="GO" id="GO:0004252">
    <property type="term" value="F:serine-type endopeptidase activity"/>
    <property type="evidence" value="ECO:0007669"/>
    <property type="project" value="InterPro"/>
</dbReference>
<dbReference type="EnsemblMetazoa" id="AEPI007118-RA">
    <property type="protein sequence ID" value="AEPI007118-PA"/>
    <property type="gene ID" value="AEPI007118"/>
</dbReference>
<reference evidence="5" key="2">
    <citation type="submission" date="2020-05" db="UniProtKB">
        <authorList>
            <consortium name="EnsemblMetazoa"/>
        </authorList>
    </citation>
    <scope>IDENTIFICATION</scope>
    <source>
        <strain evidence="5">Epiroticus2</strain>
    </source>
</reference>
<evidence type="ECO:0000259" key="4">
    <source>
        <dbReference type="PROSITE" id="PS50240"/>
    </source>
</evidence>
<dbReference type="Proteomes" id="UP000075885">
    <property type="component" value="Unassembled WGS sequence"/>
</dbReference>
<feature type="domain" description="Peptidase S1" evidence="4">
    <location>
        <begin position="56"/>
        <end position="253"/>
    </location>
</feature>
<dbReference type="Gene3D" id="2.40.10.10">
    <property type="entry name" value="Trypsin-like serine proteases"/>
    <property type="match status" value="6"/>
</dbReference>
<keyword evidence="6" id="KW-1185">Reference proteome</keyword>
<sequence>MPNERTTIDDCHLRHYRYGDRGLVAPAFAKPAFLTEFAHIGAIGWTQKDGKIIWACGGSNVSPDVVRFGDLNIYSDEDDTYAQQIKIVNIMRHPEYSFRLRYYDIALMKLEHDITVHETVAPACLWLDDEVRFKELESAGWGQTGFGEAPTPILLKITLKPMSNENCTVHYTSSTVRGLERGLDPHHICAGDVRMDTCLGDSGGPLNVRLQHNYKVTPFLVGLTSFGRPCGQSHPGVYTRIAPFRSWILETLQNNSLPDLSDSDLDPANCALRHVAIRQLAISNVVTNESGVYESFDIGRQYITTDYVGEIVELKWPDTISPQRNNCMGSIIDRDTVVTLGDCVLHEGQQPTHVSHGIRTGDYYLGVAVRKDTIYSITAIHLHPNYTKGSYYNNIAVLKINGSFNILPACIWNAADPPDRLMEITTLGRVDLNVFQYKENTIHDTTIMRLTPNVYAYDNSNCPLAAQYRDKLDQGILHQHLCFGNDPFLVPEVCDLAQGGPLQRSVFRLERHYKHVYGLSLFGRDCGYGEPAVAVRLHAHMDWLESVLLPTKASNRKPQSDDALQFINTDLELFDRCDFFDRSVGLCVPVERCRGVRQRLERNEGMIFCGNGTIVCCLPKNVLDDEQLLHDEDQQLEDCENRYEAFRRRNFPSSTEMPSPQPHIVQVAWTDAMRNKGVIVCLGFLITTGTVITSAACTEIENRKPNMLLLGSFGSRYQDVGIEAPIKTIIRHPQYDSVTGANNVALIKLHNPIEPSAAVYPGCLWRNATHTPLVATLQTIKARSQLRQTSVNPLYSSDCKQQANGPVHDGEFCMFPDALKSSSCPNTGDPIVWQGACTLYPISPNLPEDEFDMMLANDKISLDDCHTRNWKDGFEGLVAPAYGQPALLREFAHIAAIGWTGADGTVIWGCGGSLVWENFILTAAHCAANDEDVAPDVARMGDLNIYSDEDDEFPQQLRIIKIIRHRQHRFSAKYYDVALMQLEKNITVHETVAPACLWLEDEVRFPKLYAAGWGRTGFGEDKTNILLKVDLTPMNNTECSRFYTSSERGLRNGLHAHHLCAGDPKMDTCPGDSGGPLHVKLLHNAKMTPFLIGVTSFGKPCGQANPEVYARVSSFVEWIIQTLQEEGELATVKKFQPWSCALRYVHVREYEDDVVVSRANNFETYNSDKAHLKGGDSRQRVDIMWPNSIVPVRNNCSGVLIERDAVATLADCASHMGATPTSVRLSNGNFINVTETIVHPKYNPAAGPYYNNIAILKLPYPVSIIPACVWYNDTIPDPEFEVLGKGRADLIGYNRDERITILDPRIIAVSPRATLYSNNECKLAEQYRAVLSNGLQKEHICFQNKPFVVPSTCNQHFGGPIEREMWRFTRYFNYAYGMNLFGRDCGFGEPAVAVRFNAHKSWLESVLLPDSVNQRKPTTSGSGDEVIFINPDLQLNDRCSYGGGVHGVCVVHDNCPSIRQRMANKESVILCSNGSVVCCPREEMKNGPSGIEKEFNECEQRYAHLRKQRQQRWNGFQPLNLRLPHFAEIGWEEGSQIQFQCLGYLISTRAVVAAASCLVSKEFYPTVVRLGSVRSGQFSTDIAIIPISSVEIHPQFNETTFANNIALMKLATPVQPTVHTFPGCLWQNTTHTPVESIIYRGGDRFDPIHPMYVRDCNARFARPFPDPRITCMLPGVFGTGEYCYPSGSPIIFRKNEDTNLFTEYLVNIYSHGRCNSTSLRIVHRVAMYIDWFKEVLQ</sequence>
<dbReference type="InterPro" id="IPR009003">
    <property type="entry name" value="Peptidase_S1_PA"/>
</dbReference>
<dbReference type="InterPro" id="IPR051333">
    <property type="entry name" value="CLIP_Serine_Protease"/>
</dbReference>
<dbReference type="Pfam" id="PF00089">
    <property type="entry name" value="Trypsin"/>
    <property type="match status" value="6"/>
</dbReference>
<evidence type="ECO:0000313" key="5">
    <source>
        <dbReference type="EnsemblMetazoa" id="AEPI007118-PA"/>
    </source>
</evidence>
<feature type="domain" description="Peptidase S1" evidence="4">
    <location>
        <begin position="662"/>
        <end position="908"/>
    </location>
</feature>
<dbReference type="PANTHER" id="PTHR24260:SF147">
    <property type="entry name" value="EG:BACR7A4.3 PROTEIN-RELATED"/>
    <property type="match status" value="1"/>
</dbReference>
<keyword evidence="3" id="KW-0645">Protease</keyword>
<dbReference type="InterPro" id="IPR001314">
    <property type="entry name" value="Peptidase_S1A"/>
</dbReference>